<comment type="caution">
    <text evidence="2">The sequence shown here is derived from an EMBL/GenBank/DDBJ whole genome shotgun (WGS) entry which is preliminary data.</text>
</comment>
<dbReference type="InterPro" id="IPR016024">
    <property type="entry name" value="ARM-type_fold"/>
</dbReference>
<dbReference type="Pfam" id="PF20168">
    <property type="entry name" value="PDS5"/>
    <property type="match status" value="1"/>
</dbReference>
<protein>
    <submittedName>
        <fullName evidence="2">Uncharacterized protein</fullName>
    </submittedName>
</protein>
<feature type="compositionally biased region" description="Basic residues" evidence="1">
    <location>
        <begin position="940"/>
        <end position="951"/>
    </location>
</feature>
<evidence type="ECO:0000313" key="3">
    <source>
        <dbReference type="Proteomes" id="UP000265618"/>
    </source>
</evidence>
<gene>
    <name evidence="2" type="ORF">KIPB_003393</name>
</gene>
<dbReference type="SUPFAM" id="SSF48371">
    <property type="entry name" value="ARM repeat"/>
    <property type="match status" value="1"/>
</dbReference>
<reference evidence="2 3" key="1">
    <citation type="journal article" date="2018" name="PLoS ONE">
        <title>The draft genome of Kipferlia bialata reveals reductive genome evolution in fornicate parasites.</title>
        <authorList>
            <person name="Tanifuji G."/>
            <person name="Takabayashi S."/>
            <person name="Kume K."/>
            <person name="Takagi M."/>
            <person name="Nakayama T."/>
            <person name="Kamikawa R."/>
            <person name="Inagaki Y."/>
            <person name="Hashimoto T."/>
        </authorList>
    </citation>
    <scope>NUCLEOTIDE SEQUENCE [LARGE SCALE GENOMIC DNA]</scope>
    <source>
        <strain evidence="2">NY0173</strain>
    </source>
</reference>
<dbReference type="Proteomes" id="UP000265618">
    <property type="component" value="Unassembled WGS sequence"/>
</dbReference>
<evidence type="ECO:0000313" key="2">
    <source>
        <dbReference type="EMBL" id="GIQ82286.1"/>
    </source>
</evidence>
<dbReference type="AlphaFoldDB" id="A0A9K3GHE5"/>
<evidence type="ECO:0000256" key="1">
    <source>
        <dbReference type="SAM" id="MobiDB-lite"/>
    </source>
</evidence>
<feature type="compositionally biased region" description="Acidic residues" evidence="1">
    <location>
        <begin position="989"/>
        <end position="1001"/>
    </location>
</feature>
<name>A0A9K3GHE5_9EUKA</name>
<feature type="compositionally biased region" description="Basic residues" evidence="1">
    <location>
        <begin position="907"/>
        <end position="916"/>
    </location>
</feature>
<keyword evidence="3" id="KW-1185">Reference proteome</keyword>
<sequence>MDVNGPVRSAAIDCVCALCADKSLGTYAPALIKDCAGRLQDVDAGIKKHAIAEISTLYSTDPSNLEWLVPHIAAPLCASDFRTGASTATLFTHGLPSLVTGTDPDQAAQDILAFAGSMDVKQITVLFQTLTELKRRGVIALAILLKAHNDDVAPGGLDKIGKINISARDKGRDRTKRAMSNVLGSALGIHAADLLDCKNKQLWKALTRLSELNDNPDEATQSEFASLSKRLRTLFTPLAAKDATLGELVDPLLVLCGPCLVTVDTLEAIGQTVTDPQTSGAEAAVGLYLLGAMAPAIQSEAGIRTSIDAAVHVCLESVSQAGVTIREREAALRLVLCLAATDRDVLERVPSGALEPMLTGKGEKAGTTGGHRLCKLAVRIITQKHMADSHVDTEGRRLLGLIPAIGPMPTGRSGIDTVIANPSSSTIRSLGGLCEVIELCPEVLSAEYTDSVIKYAGAVVRRFSPSDRRGKGVPYPLPAASVQAQHWLSYSPFCTHVKLCMRVFCHYVSVTPNTERAVKMVATMFYRVVVALTKDAREVSKESLCLTHVRFRAVISLLKISNSGLRKVPPEYMALVARALLDDPEPRLRATLFARMAMLAKGGKLGHKWLGLLCLGCVDENKANRQTAMNLIPQVLGSWKRAFERCRVGLKEAEMARAKDIASMMSDGDSMLRGNSTPTPSTPKPAGPRKDTQEAIDLANSLAHKPHYGAYGLVHALALQRDWFIPVDAGKVGLGGEKVPRGKTLSADLMSVADRAMEVFCTMFVTQETDMWFTMCIAKKFRMMSLVRSEPEHVKGLVNPNETQEQMIKREADEEDSRPLLALSAMLQARCNQRGRQMGWSLDKKVEQVPFPTSLFRSIQNQIELRQRVKLIKSKTFSSSIRAVQQRQRRTPHSRAMAQSTPSARRATPRSAKRPRKDAEGDAAPPSARRRPKATPTKAAKTKKTPVKRTPRTGVAPIAASTPATARDRPVRASARLANKRIKKSVIESSEEEEEESSQSL</sequence>
<dbReference type="EMBL" id="BDIP01000647">
    <property type="protein sequence ID" value="GIQ82286.1"/>
    <property type="molecule type" value="Genomic_DNA"/>
</dbReference>
<proteinExistence type="predicted"/>
<accession>A0A9K3GHE5</accession>
<feature type="region of interest" description="Disordered" evidence="1">
    <location>
        <begin position="878"/>
        <end position="1001"/>
    </location>
</feature>
<organism evidence="2 3">
    <name type="scientific">Kipferlia bialata</name>
    <dbReference type="NCBI Taxonomy" id="797122"/>
    <lineage>
        <taxon>Eukaryota</taxon>
        <taxon>Metamonada</taxon>
        <taxon>Carpediemonas-like organisms</taxon>
        <taxon>Kipferlia</taxon>
    </lineage>
</organism>
<feature type="region of interest" description="Disordered" evidence="1">
    <location>
        <begin position="666"/>
        <end position="692"/>
    </location>
</feature>